<dbReference type="InterPro" id="IPR008480">
    <property type="entry name" value="DUF761_pln"/>
</dbReference>
<reference evidence="1" key="1">
    <citation type="journal article" date="2019" name="Toxins">
        <title>Detection of Abrin-Like and Prepropulchellin-Like Toxin Genes and Transcripts Using Whole Genome Sequencing and Full-Length Transcript Sequencing of Abrus precatorius.</title>
        <authorList>
            <person name="Hovde B.T."/>
            <person name="Daligault H.E."/>
            <person name="Hanschen E.R."/>
            <person name="Kunde Y.A."/>
            <person name="Johnson M.B."/>
            <person name="Starkenburg S.R."/>
            <person name="Johnson S.L."/>
        </authorList>
    </citation>
    <scope>NUCLEOTIDE SEQUENCE [LARGE SCALE GENOMIC DNA]</scope>
</reference>
<sequence>MFNPCRHKTSHPLQLFSVKSAPSLHSSSALSPMKIKNLIHTLIVSHICRIIRALSKVKAIIVETLKGNQPNIDFLYPSHKKHRRNKISKKIIFGSFRLHYNWCSSRSSHVLPVPSRVFEGLSKASGTHLYYEPDWNSSSVIHDQGEKLQGCEDCHDDSQLVGYLQWLEEENKVHDDGGDKGVANEINEIDVLAEKFIANCHEKFRLEKQESDRRFHDMLARGM</sequence>
<dbReference type="PANTHER" id="PTHR33450:SF4">
    <property type="entry name" value="OS04G0665666 PROTEIN"/>
    <property type="match status" value="1"/>
</dbReference>
<keyword evidence="1" id="KW-1185">Reference proteome</keyword>
<dbReference type="AlphaFoldDB" id="A0A8B8MEY5"/>
<evidence type="ECO:0000313" key="2">
    <source>
        <dbReference type="RefSeq" id="XP_027367266.1"/>
    </source>
</evidence>
<evidence type="ECO:0000313" key="1">
    <source>
        <dbReference type="Proteomes" id="UP000694853"/>
    </source>
</evidence>
<dbReference type="GeneID" id="113873369"/>
<reference evidence="2" key="2">
    <citation type="submission" date="2025-08" db="UniProtKB">
        <authorList>
            <consortium name="RefSeq"/>
        </authorList>
    </citation>
    <scope>IDENTIFICATION</scope>
    <source>
        <tissue evidence="2">Young leaves</tissue>
    </source>
</reference>
<proteinExistence type="predicted"/>
<dbReference type="Pfam" id="PF05553">
    <property type="entry name" value="DUF761"/>
    <property type="match status" value="1"/>
</dbReference>
<protein>
    <submittedName>
        <fullName evidence="2">Uncharacterized protein LOC113873369</fullName>
    </submittedName>
</protein>
<dbReference type="Proteomes" id="UP000694853">
    <property type="component" value="Unplaced"/>
</dbReference>
<dbReference type="RefSeq" id="XP_027367266.1">
    <property type="nucleotide sequence ID" value="XM_027511465.1"/>
</dbReference>
<dbReference type="KEGG" id="aprc:113873369"/>
<dbReference type="PANTHER" id="PTHR33450">
    <property type="entry name" value="EMB|CAB67623.1-RELATED"/>
    <property type="match status" value="1"/>
</dbReference>
<accession>A0A8B8MEY5</accession>
<gene>
    <name evidence="2" type="primary">LOC113873369</name>
</gene>
<organism evidence="1 2">
    <name type="scientific">Abrus precatorius</name>
    <name type="common">Indian licorice</name>
    <name type="synonym">Glycine abrus</name>
    <dbReference type="NCBI Taxonomy" id="3816"/>
    <lineage>
        <taxon>Eukaryota</taxon>
        <taxon>Viridiplantae</taxon>
        <taxon>Streptophyta</taxon>
        <taxon>Embryophyta</taxon>
        <taxon>Tracheophyta</taxon>
        <taxon>Spermatophyta</taxon>
        <taxon>Magnoliopsida</taxon>
        <taxon>eudicotyledons</taxon>
        <taxon>Gunneridae</taxon>
        <taxon>Pentapetalae</taxon>
        <taxon>rosids</taxon>
        <taxon>fabids</taxon>
        <taxon>Fabales</taxon>
        <taxon>Fabaceae</taxon>
        <taxon>Papilionoideae</taxon>
        <taxon>50 kb inversion clade</taxon>
        <taxon>NPAAA clade</taxon>
        <taxon>indigoferoid/millettioid clade</taxon>
        <taxon>Abreae</taxon>
        <taxon>Abrus</taxon>
    </lineage>
</organism>
<name>A0A8B8MEY5_ABRPR</name>
<dbReference type="OrthoDB" id="1104789at2759"/>